<feature type="compositionally biased region" description="Basic and acidic residues" evidence="5">
    <location>
        <begin position="427"/>
        <end position="439"/>
    </location>
</feature>
<dbReference type="AlphaFoldDB" id="A0A1S3RRF9"/>
<feature type="region of interest" description="Disordered" evidence="5">
    <location>
        <begin position="851"/>
        <end position="877"/>
    </location>
</feature>
<reference evidence="7" key="1">
    <citation type="submission" date="2025-08" db="UniProtKB">
        <authorList>
            <consortium name="RefSeq"/>
        </authorList>
    </citation>
    <scope>IDENTIFICATION</scope>
</reference>
<evidence type="ECO:0000256" key="4">
    <source>
        <dbReference type="SAM" id="Coils"/>
    </source>
</evidence>
<feature type="compositionally biased region" description="Basic and acidic residues" evidence="5">
    <location>
        <begin position="93"/>
        <end position="117"/>
    </location>
</feature>
<keyword evidence="6" id="KW-1185">Reference proteome</keyword>
<dbReference type="PANTHER" id="PTHR28664:SF3">
    <property type="entry name" value="TIGHT JUNCTION-ASSOCIATED PROTEIN 1"/>
    <property type="match status" value="1"/>
</dbReference>
<organism evidence="6 7">
    <name type="scientific">Salmo salar</name>
    <name type="common">Atlantic salmon</name>
    <dbReference type="NCBI Taxonomy" id="8030"/>
    <lineage>
        <taxon>Eukaryota</taxon>
        <taxon>Metazoa</taxon>
        <taxon>Chordata</taxon>
        <taxon>Craniata</taxon>
        <taxon>Vertebrata</taxon>
        <taxon>Euteleostomi</taxon>
        <taxon>Actinopterygii</taxon>
        <taxon>Neopterygii</taxon>
        <taxon>Teleostei</taxon>
        <taxon>Protacanthopterygii</taxon>
        <taxon>Salmoniformes</taxon>
        <taxon>Salmonidae</taxon>
        <taxon>Salmoninae</taxon>
        <taxon>Salmo</taxon>
    </lineage>
</organism>
<feature type="compositionally biased region" description="Low complexity" evidence="5">
    <location>
        <begin position="160"/>
        <end position="180"/>
    </location>
</feature>
<accession>A0A1S3RRF9</accession>
<dbReference type="Proteomes" id="UP001652741">
    <property type="component" value="Chromosome ssa05"/>
</dbReference>
<feature type="compositionally biased region" description="Low complexity" evidence="5">
    <location>
        <begin position="406"/>
        <end position="426"/>
    </location>
</feature>
<dbReference type="PANTHER" id="PTHR28664">
    <property type="entry name" value="TIGHT JUNCTION-ASSOCIATED PROTEIN 1"/>
    <property type="match status" value="1"/>
</dbReference>
<feature type="region of interest" description="Disordered" evidence="5">
    <location>
        <begin position="226"/>
        <end position="286"/>
    </location>
</feature>
<feature type="compositionally biased region" description="Basic and acidic residues" evidence="5">
    <location>
        <begin position="144"/>
        <end position="155"/>
    </location>
</feature>
<feature type="compositionally biased region" description="Basic and acidic residues" evidence="5">
    <location>
        <begin position="16"/>
        <end position="49"/>
    </location>
</feature>
<feature type="region of interest" description="Disordered" evidence="5">
    <location>
        <begin position="404"/>
        <end position="617"/>
    </location>
</feature>
<proteinExistence type="predicted"/>
<comment type="subcellular location">
    <subcellularLocation>
        <location evidence="1">Membrane</location>
        <topology evidence="1">Peripheral membrane protein</topology>
    </subcellularLocation>
</comment>
<dbReference type="GeneID" id="106604376"/>
<feature type="compositionally biased region" description="Basic and acidic residues" evidence="5">
    <location>
        <begin position="592"/>
        <end position="601"/>
    </location>
</feature>
<keyword evidence="4" id="KW-0175">Coiled coil</keyword>
<dbReference type="KEGG" id="sasa:106604376"/>
<sequence length="963" mass="105760">MISEADRQGAVRPKRSPSDGHRDRDRDRSPRQRAEADQHYVLQERHQEGIDDLPAGKRQMMEKFFTPVHSPSPGGMKPGKHRHHNPDHHHQHRDQERETHSYSRLRDNDRRSSESHGHHYTQGNHPQDDQEQPLRRHHHHPQHLHHDDEMSDHHTTVTLSRASSSSLSSSPSDSSTEWSSEAGIDDKFSMKHASRPQHTMSCSNIAGGRQFREDDSELQVYATVKQGRIHGGGSPGTHPRAQGRGGREPSYSELNRGHSRSEEGLLQNTGADRGKVQTPPHLKHGSLYKTASLGRSLAFSEEVLAGPKRAVSFIQLPSKGILKNKEAPRDIRKAKSMEVLSPRVAGKAAGPKGKQDVDALKDAARQSMVKGKIQFSAFLDEITKQVISPARLNTLGVPVETVGPCPAKAPASPKSQPKSQPQLPSKKQGDGQGEEREPATKPQALPRKLRNDSDTRSRKICLPAKFGYESKNHTPRLGSPPTLHSSQPYPPHPPAGYEDQPASLPDFQGPVGNRHGRYGPLLTDGTVSSSPEPSHHKHRSYKHLDQSHRPSHSPPSSPHTQQPQLPHHAPIHTHSPPPVQGPESESPSSKSDSSRNRERDTASPNSEQSDRHSQSTYRWCPTSYRALTGDIGELQTLQEQNAELHQNLMQTVVCIESLEAELARAREELSHMKEKFKRLQDTHTGTQHTNSLLGEKLHSATESLSSERKYMVQHIAHLSTELEQANATIASLENINVPCLIKELLEKHFDSGDAVKQFLKNALKTGQSTGDIQSPGPKLEQKPSDWSGVGLREFEAGPQKVTAFMPWKQEEEGFGVIGQTGNEDSGSMSPPFSVADISMAIYKKLAVSQAARQPRPSNYQPHTDTPPNPYPLVELGAGGAGGAGGEGYLVPAVKGCVAEAGRAAESKQGAVVDVSYLTAQRVLDDFLHQLTHPEDGSGGGGRGNKANGEGEELTRGVRSERNL</sequence>
<feature type="region of interest" description="Disordered" evidence="5">
    <location>
        <begin position="766"/>
        <end position="785"/>
    </location>
</feature>
<feature type="compositionally biased region" description="Basic residues" evidence="5">
    <location>
        <begin position="78"/>
        <end position="92"/>
    </location>
</feature>
<evidence type="ECO:0000256" key="5">
    <source>
        <dbReference type="SAM" id="MobiDB-lite"/>
    </source>
</evidence>
<feature type="region of interest" description="Disordered" evidence="5">
    <location>
        <begin position="1"/>
        <end position="181"/>
    </location>
</feature>
<name>A0A1S3RRF9_SALSA</name>
<protein>
    <submittedName>
        <fullName evidence="7">Uncharacterized protein</fullName>
    </submittedName>
</protein>
<dbReference type="GO" id="GO:0005802">
    <property type="term" value="C:trans-Golgi network"/>
    <property type="evidence" value="ECO:0007669"/>
    <property type="project" value="TreeGrafter"/>
</dbReference>
<evidence type="ECO:0000256" key="1">
    <source>
        <dbReference type="ARBA" id="ARBA00004170"/>
    </source>
</evidence>
<evidence type="ECO:0000313" key="7">
    <source>
        <dbReference type="RefSeq" id="XP_014054412.2"/>
    </source>
</evidence>
<evidence type="ECO:0000313" key="6">
    <source>
        <dbReference type="Proteomes" id="UP001652741"/>
    </source>
</evidence>
<feature type="compositionally biased region" description="Basic and acidic residues" evidence="5">
    <location>
        <begin position="952"/>
        <end position="963"/>
    </location>
</feature>
<gene>
    <name evidence="7" type="primary">LOC106604376</name>
</gene>
<evidence type="ECO:0000256" key="3">
    <source>
        <dbReference type="ARBA" id="ARBA00023136"/>
    </source>
</evidence>
<feature type="coiled-coil region" evidence="4">
    <location>
        <begin position="648"/>
        <end position="682"/>
    </location>
</feature>
<keyword evidence="3" id="KW-0472">Membrane</keyword>
<feature type="region of interest" description="Disordered" evidence="5">
    <location>
        <begin position="929"/>
        <end position="963"/>
    </location>
</feature>
<evidence type="ECO:0000256" key="2">
    <source>
        <dbReference type="ARBA" id="ARBA00022553"/>
    </source>
</evidence>
<dbReference type="GO" id="GO:0016020">
    <property type="term" value="C:membrane"/>
    <property type="evidence" value="ECO:0007669"/>
    <property type="project" value="UniProtKB-SubCell"/>
</dbReference>
<dbReference type="RefSeq" id="XP_014054412.2">
    <property type="nucleotide sequence ID" value="XM_014198937.2"/>
</dbReference>
<dbReference type="InterPro" id="IPR043441">
    <property type="entry name" value="Tjap1/BEGAIN"/>
</dbReference>
<keyword evidence="2" id="KW-0597">Phosphoprotein</keyword>
<feature type="compositionally biased region" description="Low complexity" evidence="5">
    <location>
        <begin position="558"/>
        <end position="568"/>
    </location>
</feature>
<dbReference type="GO" id="GO:0007030">
    <property type="term" value="P:Golgi organization"/>
    <property type="evidence" value="ECO:0007669"/>
    <property type="project" value="TreeGrafter"/>
</dbReference>